<dbReference type="RefSeq" id="WP_188802017.1">
    <property type="nucleotide sequence ID" value="NZ_BMOK01000003.1"/>
</dbReference>
<dbReference type="NCBIfam" id="NF003543">
    <property type="entry name" value="PRK05198.1"/>
    <property type="match status" value="1"/>
</dbReference>
<dbReference type="Gene3D" id="3.20.20.70">
    <property type="entry name" value="Aldolase class I"/>
    <property type="match status" value="1"/>
</dbReference>
<dbReference type="InterPro" id="IPR006269">
    <property type="entry name" value="KDO8P_synthase"/>
</dbReference>
<sequence length="280" mass="30644">MKTIRLNETIRFGENEPFVLIAGPCVIESEDLVLKTADAIKKVTDHLGIPFVFKASYDKANRSSIYSRRGPGLEKGLEILSKVKEKIGVPLTSDIHEANQASPAGDVLDILQIPAFLCRQTDLLVAAAQTGKIINVKKGQFLAPWDMKNVITKLEEAGNTNIMLTERGASFGYNNLVVDMRSLPTMRSYGYPVIFDATHSVQIPGGNGTSTGGKREFVPYLSRAAVAAGVDAVFMEVHPDPDQAWSDGPNMVKLENLEETLKPLREIDAIVRNLNAVEHV</sequence>
<dbReference type="GO" id="GO:0019294">
    <property type="term" value="P:keto-3-deoxy-D-manno-octulosonic acid biosynthetic process"/>
    <property type="evidence" value="ECO:0007669"/>
    <property type="project" value="UniProtKB-UniRule"/>
</dbReference>
<dbReference type="SUPFAM" id="SSF51569">
    <property type="entry name" value="Aldolase"/>
    <property type="match status" value="1"/>
</dbReference>
<protein>
    <recommendedName>
        <fullName evidence="8">2-dehydro-3-deoxyphosphooctonate aldolase</fullName>
        <ecNumber evidence="8">2.5.1.55</ecNumber>
    </recommendedName>
    <alternativeName>
        <fullName evidence="8">3-deoxy-D-manno-octulosonic acid 8-phosphate synthase</fullName>
    </alternativeName>
    <alternativeName>
        <fullName evidence="8">KDO-8-phosphate synthase</fullName>
        <shortName evidence="8">KDO 8-P synthase</shortName>
        <shortName evidence="8">KDOPS</shortName>
    </alternativeName>
    <alternativeName>
        <fullName evidence="8">Phospho-2-dehydro-3-deoxyoctonate aldolase</fullName>
    </alternativeName>
</protein>
<reference evidence="10" key="1">
    <citation type="journal article" date="2014" name="Int. J. Syst. Evol. Microbiol.">
        <title>Complete genome sequence of Corynebacterium casei LMG S-19264T (=DSM 44701T), isolated from a smear-ripened cheese.</title>
        <authorList>
            <consortium name="US DOE Joint Genome Institute (JGI-PGF)"/>
            <person name="Walter F."/>
            <person name="Albersmeier A."/>
            <person name="Kalinowski J."/>
            <person name="Ruckert C."/>
        </authorList>
    </citation>
    <scope>NUCLEOTIDE SEQUENCE</scope>
    <source>
        <strain evidence="10">JCM 15325</strain>
    </source>
</reference>
<dbReference type="PANTHER" id="PTHR21057">
    <property type="entry name" value="PHOSPHO-2-DEHYDRO-3-DEOXYHEPTONATE ALDOLASE"/>
    <property type="match status" value="1"/>
</dbReference>
<evidence type="ECO:0000256" key="4">
    <source>
        <dbReference type="ARBA" id="ARBA00010499"/>
    </source>
</evidence>
<reference evidence="10" key="2">
    <citation type="submission" date="2020-09" db="EMBL/GenBank/DDBJ databases">
        <authorList>
            <person name="Sun Q."/>
            <person name="Ohkuma M."/>
        </authorList>
    </citation>
    <scope>NUCLEOTIDE SEQUENCE</scope>
    <source>
        <strain evidence="10">JCM 15325</strain>
    </source>
</reference>
<proteinExistence type="inferred from homology"/>
<evidence type="ECO:0000256" key="1">
    <source>
        <dbReference type="ARBA" id="ARBA00004496"/>
    </source>
</evidence>
<comment type="caution">
    <text evidence="10">The sequence shown here is derived from an EMBL/GenBank/DDBJ whole genome shotgun (WGS) entry which is preliminary data.</text>
</comment>
<organism evidence="10 11">
    <name type="scientific">Sporolactobacillus putidus</name>
    <dbReference type="NCBI Taxonomy" id="492735"/>
    <lineage>
        <taxon>Bacteria</taxon>
        <taxon>Bacillati</taxon>
        <taxon>Bacillota</taxon>
        <taxon>Bacilli</taxon>
        <taxon>Bacillales</taxon>
        <taxon>Sporolactobacillaceae</taxon>
        <taxon>Sporolactobacillus</taxon>
    </lineage>
</organism>
<dbReference type="HAMAP" id="MF_00056">
    <property type="entry name" value="KDO8P_synth"/>
    <property type="match status" value="1"/>
</dbReference>
<dbReference type="EC" id="2.5.1.55" evidence="8"/>
<dbReference type="GO" id="GO:0008676">
    <property type="term" value="F:3-deoxy-8-phosphooctulonate synthase activity"/>
    <property type="evidence" value="ECO:0007669"/>
    <property type="project" value="UniProtKB-UniRule"/>
</dbReference>
<evidence type="ECO:0000256" key="6">
    <source>
        <dbReference type="ARBA" id="ARBA00022679"/>
    </source>
</evidence>
<evidence type="ECO:0000256" key="7">
    <source>
        <dbReference type="ARBA" id="ARBA00049112"/>
    </source>
</evidence>
<evidence type="ECO:0000256" key="2">
    <source>
        <dbReference type="ARBA" id="ARBA00004756"/>
    </source>
</evidence>
<evidence type="ECO:0000256" key="8">
    <source>
        <dbReference type="HAMAP-Rule" id="MF_00056"/>
    </source>
</evidence>
<comment type="similarity">
    <text evidence="4 8">Belongs to the KdsA family.</text>
</comment>
<name>A0A917VZG5_9BACL</name>
<feature type="domain" description="DAHP synthetase I/KDSA" evidence="9">
    <location>
        <begin position="4"/>
        <end position="270"/>
    </location>
</feature>
<comment type="pathway">
    <text evidence="2">Bacterial outer membrane biogenesis; lipopolysaccharide biosynthesis.</text>
</comment>
<dbReference type="InterPro" id="IPR013785">
    <property type="entry name" value="Aldolase_TIM"/>
</dbReference>
<dbReference type="Proteomes" id="UP000654670">
    <property type="component" value="Unassembled WGS sequence"/>
</dbReference>
<accession>A0A917VZG5</accession>
<keyword evidence="6 8" id="KW-0808">Transferase</keyword>
<keyword evidence="5 8" id="KW-0963">Cytoplasm</keyword>
<dbReference type="EMBL" id="BMOK01000003">
    <property type="protein sequence ID" value="GGL48107.1"/>
    <property type="molecule type" value="Genomic_DNA"/>
</dbReference>
<dbReference type="NCBIfam" id="TIGR01362">
    <property type="entry name" value="KDO8P_synth"/>
    <property type="match status" value="1"/>
</dbReference>
<gene>
    <name evidence="8 10" type="primary">kdsA</name>
    <name evidence="10" type="ORF">GCM10007968_10410</name>
</gene>
<evidence type="ECO:0000313" key="11">
    <source>
        <dbReference type="Proteomes" id="UP000654670"/>
    </source>
</evidence>
<evidence type="ECO:0000256" key="5">
    <source>
        <dbReference type="ARBA" id="ARBA00022490"/>
    </source>
</evidence>
<comment type="catalytic activity">
    <reaction evidence="7 8">
        <text>D-arabinose 5-phosphate + phosphoenolpyruvate + H2O = 3-deoxy-alpha-D-manno-2-octulosonate-8-phosphate + phosphate</text>
        <dbReference type="Rhea" id="RHEA:14053"/>
        <dbReference type="ChEBI" id="CHEBI:15377"/>
        <dbReference type="ChEBI" id="CHEBI:43474"/>
        <dbReference type="ChEBI" id="CHEBI:57693"/>
        <dbReference type="ChEBI" id="CHEBI:58702"/>
        <dbReference type="ChEBI" id="CHEBI:85985"/>
        <dbReference type="EC" id="2.5.1.55"/>
    </reaction>
</comment>
<keyword evidence="8" id="KW-0448">Lipopolysaccharide biosynthesis</keyword>
<evidence type="ECO:0000313" key="10">
    <source>
        <dbReference type="EMBL" id="GGL48107.1"/>
    </source>
</evidence>
<comment type="pathway">
    <text evidence="3 8">Carbohydrate biosynthesis; 3-deoxy-D-manno-octulosonate biosynthesis; 3-deoxy-D-manno-octulosonate from D-ribulose 5-phosphate: step 2/3.</text>
</comment>
<keyword evidence="11" id="KW-1185">Reference proteome</keyword>
<comment type="subcellular location">
    <subcellularLocation>
        <location evidence="1 8">Cytoplasm</location>
    </subcellularLocation>
</comment>
<dbReference type="Pfam" id="PF00793">
    <property type="entry name" value="DAHP_synth_1"/>
    <property type="match status" value="1"/>
</dbReference>
<dbReference type="GO" id="GO:0005737">
    <property type="term" value="C:cytoplasm"/>
    <property type="evidence" value="ECO:0007669"/>
    <property type="project" value="UniProtKB-SubCell"/>
</dbReference>
<dbReference type="AlphaFoldDB" id="A0A917VZG5"/>
<evidence type="ECO:0000259" key="9">
    <source>
        <dbReference type="Pfam" id="PF00793"/>
    </source>
</evidence>
<evidence type="ECO:0000256" key="3">
    <source>
        <dbReference type="ARBA" id="ARBA00004845"/>
    </source>
</evidence>
<dbReference type="InterPro" id="IPR006218">
    <property type="entry name" value="DAHP1/KDSA"/>
</dbReference>